<dbReference type="Pfam" id="PF09935">
    <property type="entry name" value="DUF2167"/>
    <property type="match status" value="1"/>
</dbReference>
<feature type="region of interest" description="Disordered" evidence="1">
    <location>
        <begin position="129"/>
        <end position="155"/>
    </location>
</feature>
<keyword evidence="2" id="KW-1133">Transmembrane helix</keyword>
<keyword evidence="2" id="KW-0812">Transmembrane</keyword>
<dbReference type="AlphaFoldDB" id="A0A508WNN6"/>
<gene>
    <name evidence="3" type="ORF">EMEDMD4_100162</name>
</gene>
<proteinExistence type="predicted"/>
<feature type="compositionally biased region" description="Basic residues" evidence="1">
    <location>
        <begin position="133"/>
        <end position="146"/>
    </location>
</feature>
<evidence type="ECO:0000256" key="1">
    <source>
        <dbReference type="SAM" id="MobiDB-lite"/>
    </source>
</evidence>
<dbReference type="EMBL" id="CABFNB010000002">
    <property type="protein sequence ID" value="VTZ59175.1"/>
    <property type="molecule type" value="Genomic_DNA"/>
</dbReference>
<evidence type="ECO:0000313" key="3">
    <source>
        <dbReference type="EMBL" id="VTZ59175.1"/>
    </source>
</evidence>
<dbReference type="Proteomes" id="UP000507954">
    <property type="component" value="Unassembled WGS sequence"/>
</dbReference>
<feature type="transmembrane region" description="Helical" evidence="2">
    <location>
        <begin position="49"/>
        <end position="71"/>
    </location>
</feature>
<reference evidence="3" key="1">
    <citation type="submission" date="2019-06" db="EMBL/GenBank/DDBJ databases">
        <authorList>
            <person name="Le Quere A."/>
            <person name="Colella S."/>
        </authorList>
    </citation>
    <scope>NUCLEOTIDE SEQUENCE</scope>
    <source>
        <strain evidence="3">EmedicaeMD41</strain>
    </source>
</reference>
<accession>A0A508WNN6</accession>
<feature type="transmembrane region" description="Helical" evidence="2">
    <location>
        <begin position="77"/>
        <end position="94"/>
    </location>
</feature>
<sequence>MNFVARKDHLEEIKSGLPSVTEMVRFDSGKAYADFQEGDKVATYGTADLIAAGAGAKIAAKAGLLVIALALLKKGGFLIVVADVAIAQFLRGLLGRKTPTRRLTEIKSNPRLGSIVSLPCPAAELRTSSCRTAARRHRRGARRHSGRGCPQTSNR</sequence>
<organism evidence="3">
    <name type="scientific">Sinorhizobium medicae</name>
    <dbReference type="NCBI Taxonomy" id="110321"/>
    <lineage>
        <taxon>Bacteria</taxon>
        <taxon>Pseudomonadati</taxon>
        <taxon>Pseudomonadota</taxon>
        <taxon>Alphaproteobacteria</taxon>
        <taxon>Hyphomicrobiales</taxon>
        <taxon>Rhizobiaceae</taxon>
        <taxon>Sinorhizobium/Ensifer group</taxon>
        <taxon>Sinorhizobium</taxon>
    </lineage>
</organism>
<name>A0A508WNN6_9HYPH</name>
<protein>
    <submittedName>
        <fullName evidence="3">Uncharacterized protein</fullName>
    </submittedName>
</protein>
<dbReference type="InterPro" id="IPR018682">
    <property type="entry name" value="DUF2167_membr"/>
</dbReference>
<evidence type="ECO:0000256" key="2">
    <source>
        <dbReference type="SAM" id="Phobius"/>
    </source>
</evidence>
<keyword evidence="2" id="KW-0472">Membrane</keyword>